<feature type="transmembrane region" description="Helical" evidence="6">
    <location>
        <begin position="297"/>
        <end position="321"/>
    </location>
</feature>
<feature type="transmembrane region" description="Helical" evidence="6">
    <location>
        <begin position="210"/>
        <end position="232"/>
    </location>
</feature>
<organism evidence="8 9">
    <name type="scientific">Paraburkholderia monticola</name>
    <dbReference type="NCBI Taxonomy" id="1399968"/>
    <lineage>
        <taxon>Bacteria</taxon>
        <taxon>Pseudomonadati</taxon>
        <taxon>Pseudomonadota</taxon>
        <taxon>Betaproteobacteria</taxon>
        <taxon>Burkholderiales</taxon>
        <taxon>Burkholderiaceae</taxon>
        <taxon>Paraburkholderia</taxon>
    </lineage>
</organism>
<evidence type="ECO:0000256" key="6">
    <source>
        <dbReference type="SAM" id="Phobius"/>
    </source>
</evidence>
<gene>
    <name evidence="8" type="ORF">CI15_34805</name>
</gene>
<feature type="transmembrane region" description="Helical" evidence="6">
    <location>
        <begin position="100"/>
        <end position="122"/>
    </location>
</feature>
<sequence length="403" mass="41854">MLSPGSWPCIILLYIYGTVATSLVTQSVPVIGDIAKYFDLSHASAGWVISIPSLITAIAAVFGGWLVDRIGDKRVIFGGSVFALVGNLVVFGSHDIGTLFFGRLLQGVGYLSLTVGAVTLIMRTTTGARRSIALGLWTSHTAVGIGLTLSIVAPLAQRGELWRWAFGGHAILMAALACAVILLPAKQANLQSRRLSDIWLVLRSPRPYRVALASGASAFIQTGIMAALTVYLSRRYGIPIPAAAAVGTLAEVFVACGCLSVGHLLKAGVNGGRLAIVGGIVMLCGGVALYLPMVGFIAAIVAVCVFSLGIGTVNGYIWTLVPSSSPSVGTLGATSGVVAQATYLGVLLGPPAIFASFYDGGWMVRIGLVVIAVVLQLAPILGWGRPENLEDHRHGPVEALGPN</sequence>
<evidence type="ECO:0000256" key="3">
    <source>
        <dbReference type="ARBA" id="ARBA00022692"/>
    </source>
</evidence>
<accession>A0A149PCC6</accession>
<dbReference type="Gene3D" id="1.20.1250.20">
    <property type="entry name" value="MFS general substrate transporter like domains"/>
    <property type="match status" value="1"/>
</dbReference>
<feature type="transmembrane region" description="Helical" evidence="6">
    <location>
        <begin position="134"/>
        <end position="156"/>
    </location>
</feature>
<keyword evidence="4 6" id="KW-1133">Transmembrane helix</keyword>
<keyword evidence="2" id="KW-1003">Cell membrane</keyword>
<dbReference type="InterPro" id="IPR011701">
    <property type="entry name" value="MFS"/>
</dbReference>
<feature type="transmembrane region" description="Helical" evidence="6">
    <location>
        <begin position="328"/>
        <end position="350"/>
    </location>
</feature>
<evidence type="ECO:0000256" key="1">
    <source>
        <dbReference type="ARBA" id="ARBA00004651"/>
    </source>
</evidence>
<dbReference type="PROSITE" id="PS50850">
    <property type="entry name" value="MFS"/>
    <property type="match status" value="1"/>
</dbReference>
<comment type="subcellular location">
    <subcellularLocation>
        <location evidence="1">Cell membrane</location>
        <topology evidence="1">Multi-pass membrane protein</topology>
    </subcellularLocation>
</comment>
<evidence type="ECO:0000259" key="7">
    <source>
        <dbReference type="PROSITE" id="PS50850"/>
    </source>
</evidence>
<feature type="transmembrane region" description="Helical" evidence="6">
    <location>
        <begin position="274"/>
        <end position="291"/>
    </location>
</feature>
<dbReference type="OrthoDB" id="4332123at2"/>
<feature type="transmembrane region" description="Helical" evidence="6">
    <location>
        <begin position="74"/>
        <end position="94"/>
    </location>
</feature>
<keyword evidence="5 6" id="KW-0472">Membrane</keyword>
<dbReference type="RefSeq" id="WP_062138192.1">
    <property type="nucleotide sequence ID" value="NZ_LRBG01000039.1"/>
</dbReference>
<dbReference type="InterPro" id="IPR036259">
    <property type="entry name" value="MFS_trans_sf"/>
</dbReference>
<dbReference type="PANTHER" id="PTHR43124:SF3">
    <property type="entry name" value="CHLORAMPHENICOL EFFLUX PUMP RV0191"/>
    <property type="match status" value="1"/>
</dbReference>
<dbReference type="InterPro" id="IPR050189">
    <property type="entry name" value="MFS_Efflux_Transporters"/>
</dbReference>
<keyword evidence="3 6" id="KW-0812">Transmembrane</keyword>
<feature type="transmembrane region" description="Helical" evidence="6">
    <location>
        <begin position="162"/>
        <end position="185"/>
    </location>
</feature>
<dbReference type="Pfam" id="PF07690">
    <property type="entry name" value="MFS_1"/>
    <property type="match status" value="1"/>
</dbReference>
<feature type="transmembrane region" description="Helical" evidence="6">
    <location>
        <begin position="45"/>
        <end position="67"/>
    </location>
</feature>
<name>A0A149PCC6_9BURK</name>
<dbReference type="AlphaFoldDB" id="A0A149PCC6"/>
<dbReference type="EMBL" id="LRBG01000039">
    <property type="protein sequence ID" value="KXU82678.1"/>
    <property type="molecule type" value="Genomic_DNA"/>
</dbReference>
<proteinExistence type="predicted"/>
<feature type="domain" description="Major facilitator superfamily (MFS) profile" evidence="7">
    <location>
        <begin position="1"/>
        <end position="390"/>
    </location>
</feature>
<evidence type="ECO:0000313" key="8">
    <source>
        <dbReference type="EMBL" id="KXU82678.1"/>
    </source>
</evidence>
<reference evidence="8 9" key="1">
    <citation type="journal article" date="2015" name="Int. J. Syst. Evol. Microbiol.">
        <title>Burkholderia monticola sp. nov., isolated from mountain soil.</title>
        <authorList>
            <person name="Baek I."/>
            <person name="Seo B."/>
            <person name="Lee I."/>
            <person name="Yi H."/>
            <person name="Chun J."/>
        </authorList>
    </citation>
    <scope>NUCLEOTIDE SEQUENCE [LARGE SCALE GENOMIC DNA]</scope>
    <source>
        <strain evidence="8 9">JC2948</strain>
    </source>
</reference>
<dbReference type="GO" id="GO:0005886">
    <property type="term" value="C:plasma membrane"/>
    <property type="evidence" value="ECO:0007669"/>
    <property type="project" value="UniProtKB-SubCell"/>
</dbReference>
<protein>
    <recommendedName>
        <fullName evidence="7">Major facilitator superfamily (MFS) profile domain-containing protein</fullName>
    </recommendedName>
</protein>
<feature type="transmembrane region" description="Helical" evidence="6">
    <location>
        <begin position="362"/>
        <end position="383"/>
    </location>
</feature>
<feature type="transmembrane region" description="Helical" evidence="6">
    <location>
        <begin position="7"/>
        <end position="25"/>
    </location>
</feature>
<feature type="transmembrane region" description="Helical" evidence="6">
    <location>
        <begin position="238"/>
        <end position="262"/>
    </location>
</feature>
<evidence type="ECO:0000313" key="9">
    <source>
        <dbReference type="Proteomes" id="UP000075613"/>
    </source>
</evidence>
<dbReference type="PANTHER" id="PTHR43124">
    <property type="entry name" value="PURINE EFFLUX PUMP PBUE"/>
    <property type="match status" value="1"/>
</dbReference>
<evidence type="ECO:0000256" key="2">
    <source>
        <dbReference type="ARBA" id="ARBA00022475"/>
    </source>
</evidence>
<comment type="caution">
    <text evidence="8">The sequence shown here is derived from an EMBL/GenBank/DDBJ whole genome shotgun (WGS) entry which is preliminary data.</text>
</comment>
<keyword evidence="9" id="KW-1185">Reference proteome</keyword>
<evidence type="ECO:0000256" key="4">
    <source>
        <dbReference type="ARBA" id="ARBA00022989"/>
    </source>
</evidence>
<dbReference type="Proteomes" id="UP000075613">
    <property type="component" value="Unassembled WGS sequence"/>
</dbReference>
<dbReference type="GO" id="GO:0022857">
    <property type="term" value="F:transmembrane transporter activity"/>
    <property type="evidence" value="ECO:0007669"/>
    <property type="project" value="InterPro"/>
</dbReference>
<dbReference type="InterPro" id="IPR020846">
    <property type="entry name" value="MFS_dom"/>
</dbReference>
<dbReference type="STRING" id="1399968.CI15_34805"/>
<dbReference type="SUPFAM" id="SSF103473">
    <property type="entry name" value="MFS general substrate transporter"/>
    <property type="match status" value="1"/>
</dbReference>
<evidence type="ECO:0000256" key="5">
    <source>
        <dbReference type="ARBA" id="ARBA00023136"/>
    </source>
</evidence>